<sequence length="84" mass="9060">MCSAASPHAQRFEPLAKRNDVIAQVFADPCTAGTTPREKAIVQFAIDLALHPDEVHGESLLALREQGLDNGEILDLIHAIAIFA</sequence>
<accession>A0A5M9IS20</accession>
<evidence type="ECO:0000313" key="2">
    <source>
        <dbReference type="Proteomes" id="UP000323425"/>
    </source>
</evidence>
<proteinExistence type="predicted"/>
<dbReference type="Gene3D" id="1.20.1290.10">
    <property type="entry name" value="AhpD-like"/>
    <property type="match status" value="1"/>
</dbReference>
<protein>
    <recommendedName>
        <fullName evidence="3">Carboxymuconolactone decarboxylase-like domain-containing protein</fullName>
    </recommendedName>
</protein>
<dbReference type="Proteomes" id="UP000323425">
    <property type="component" value="Unassembled WGS sequence"/>
</dbReference>
<gene>
    <name evidence="1" type="ORF">FX985_05936</name>
</gene>
<dbReference type="SUPFAM" id="SSF69118">
    <property type="entry name" value="AhpD-like"/>
    <property type="match status" value="1"/>
</dbReference>
<comment type="caution">
    <text evidence="1">The sequence shown here is derived from an EMBL/GenBank/DDBJ whole genome shotgun (WGS) entry which is preliminary data.</text>
</comment>
<reference evidence="1 2" key="1">
    <citation type="journal article" date="2018" name="Plant Biotechnol. Rep.">
        <title>Diversity and antifungal activity of endophytic bacteria associated with Panax ginseng seedlings.</title>
        <authorList>
            <person name="Park J.M."/>
            <person name="Hong C.E."/>
            <person name="Jo S.H."/>
        </authorList>
    </citation>
    <scope>NUCLEOTIDE SEQUENCE [LARGE SCALE GENOMIC DNA]</scope>
    <source>
        <strain evidence="1 2">PgKB38</strain>
    </source>
</reference>
<dbReference type="RefSeq" id="WP_411736782.1">
    <property type="nucleotide sequence ID" value="NZ_VTFH01000002.1"/>
</dbReference>
<evidence type="ECO:0008006" key="3">
    <source>
        <dbReference type="Google" id="ProtNLM"/>
    </source>
</evidence>
<organism evidence="1 2">
    <name type="scientific">Pseudomonas extremaustralis</name>
    <dbReference type="NCBI Taxonomy" id="359110"/>
    <lineage>
        <taxon>Bacteria</taxon>
        <taxon>Pseudomonadati</taxon>
        <taxon>Pseudomonadota</taxon>
        <taxon>Gammaproteobacteria</taxon>
        <taxon>Pseudomonadales</taxon>
        <taxon>Pseudomonadaceae</taxon>
        <taxon>Pseudomonas</taxon>
    </lineage>
</organism>
<dbReference type="EMBL" id="VTFH01000002">
    <property type="protein sequence ID" value="KAA8559558.1"/>
    <property type="molecule type" value="Genomic_DNA"/>
</dbReference>
<dbReference type="AlphaFoldDB" id="A0A5M9IS20"/>
<name>A0A5M9IS20_9PSED</name>
<evidence type="ECO:0000313" key="1">
    <source>
        <dbReference type="EMBL" id="KAA8559558.1"/>
    </source>
</evidence>
<dbReference type="InterPro" id="IPR029032">
    <property type="entry name" value="AhpD-like"/>
</dbReference>